<dbReference type="InterPro" id="IPR001245">
    <property type="entry name" value="Ser-Thr/Tyr_kinase_cat_dom"/>
</dbReference>
<evidence type="ECO:0000259" key="1">
    <source>
        <dbReference type="PROSITE" id="PS50011"/>
    </source>
</evidence>
<dbReference type="PROSITE" id="PS50011">
    <property type="entry name" value="PROTEIN_KINASE_DOM"/>
    <property type="match status" value="1"/>
</dbReference>
<dbReference type="Gene3D" id="1.10.510.10">
    <property type="entry name" value="Transferase(Phosphotransferase) domain 1"/>
    <property type="match status" value="1"/>
</dbReference>
<dbReference type="GO" id="GO:0004672">
    <property type="term" value="F:protein kinase activity"/>
    <property type="evidence" value="ECO:0007669"/>
    <property type="project" value="InterPro"/>
</dbReference>
<dbReference type="SMART" id="SM00220">
    <property type="entry name" value="S_TKc"/>
    <property type="match status" value="1"/>
</dbReference>
<dbReference type="InterPro" id="IPR006598">
    <property type="entry name" value="CAP10"/>
</dbReference>
<name>A0A6C0H3N5_9ZZZZ</name>
<dbReference type="AlphaFoldDB" id="A0A6C0H3N5"/>
<dbReference type="InterPro" id="IPR000719">
    <property type="entry name" value="Prot_kinase_dom"/>
</dbReference>
<dbReference type="InterPro" id="IPR051091">
    <property type="entry name" value="O-Glucosyltr/Glycosyltrsf_90"/>
</dbReference>
<dbReference type="Pfam" id="PF07714">
    <property type="entry name" value="PK_Tyr_Ser-Thr"/>
    <property type="match status" value="1"/>
</dbReference>
<dbReference type="InterPro" id="IPR011009">
    <property type="entry name" value="Kinase-like_dom_sf"/>
</dbReference>
<organism evidence="2">
    <name type="scientific">viral metagenome</name>
    <dbReference type="NCBI Taxonomy" id="1070528"/>
    <lineage>
        <taxon>unclassified sequences</taxon>
        <taxon>metagenomes</taxon>
        <taxon>organismal metagenomes</taxon>
    </lineage>
</organism>
<proteinExistence type="predicted"/>
<sequence length="1149" mass="134977">MITTTSFLQKSPDFWPTKEEARNHKENKNTNERYPNFFQDIFHAGDEHQFQLFRDATNGEVCNVQPSLSSNLFRDLSLKVWDKYKNVSPDSALNTFRYIFHKFKKGIFVKISDNKLKVFLPFSKAYFINEWSGKIEQNSKQIMELLESISKTEGRPYFDKRSVNLRTEEWYGNNCLIRYEYPLSEGDSNVGNVKNMLEELCVRKKVPDIEFFINRRDFPILKRDGTEPYNHIWGSDKFPLVSHNYDKYLPILSMSSTERYADVLMPTWDDWARIQSLEHKYFPRTAQDYSATFDTLWSRKKPTAVFRGSTTGCGVDLKTNIRLKLAKLSIDSEPDENGIPYLDARITKWNLRPRKLQWETKLKTLDITYLRSKGIDIYKRDSDGNYLIDTNKTYYSQNSKGNYVVDPKGWFVQNDRGGYKQIGEDKKYITHSLTPKQQSEYKYIVNVDGHVSAFRLSLELSMGCVILLVNSPWKIWYRDLLVEYEHYVPVKEDLSDLIDQIKWCRDNDEKCEKIANNARLFFETYLQKDGVLDYMEKTLVNLKQEMGVYLYNSVSPLDALISKEEQIIDMKFPKTKKDITRLGVIPKIGRCYGLLQGMGWIIRKVITESTFDRIAVMKNSLVKNVRRAEIAGFQLAVKTTSDSQKMKEHVHEAFLGSNCLNQLSKYVPNFACIFGMYRDDTDTCNVISEFIEGETLSAYIDGPNFSFREFLLIIIQLCLALEVAQNISGFVHYDLAPWNIVLKRTEKVSFDYVLSHTLVVRIRTRCIPTMIDFGKSHAIVDGVHHGFVNMFKTSTSHDIITLLVKSFDKIIVRFLRDTTFRDKLIKEDSEIDKKIMYVLNFISGTKYSPDMFDDLYKARDFLWYARKYSTLVYGEKYELENRTPYDLVKHITKKINFPEIGTVRKYVNSMDKGNGRQVFEYILSQSVDKRLKSYVNVFSRLMKCSIPQPNNLFFVYYAAQSLERNLSSVYNDMLQFLTDQGISHEKYEKIYQHTMSFLEHVYRKQIETKTEKKIEYQLDTDFIDLKQPEYSDETFLFPRKVLELLENESIDDLSEYKHIIETILLDISSYKLNDKDREYYLENFDKLLRTNSLNMKNNSSNIKTLLFMSSEIYKKDKAELELKLQKDDTDCDDAKEYLQLYDSIISKLK</sequence>
<reference evidence="2" key="1">
    <citation type="journal article" date="2020" name="Nature">
        <title>Giant virus diversity and host interactions through global metagenomics.</title>
        <authorList>
            <person name="Schulz F."/>
            <person name="Roux S."/>
            <person name="Paez-Espino D."/>
            <person name="Jungbluth S."/>
            <person name="Walsh D.A."/>
            <person name="Denef V.J."/>
            <person name="McMahon K.D."/>
            <person name="Konstantinidis K.T."/>
            <person name="Eloe-Fadrosh E.A."/>
            <person name="Kyrpides N.C."/>
            <person name="Woyke T."/>
        </authorList>
    </citation>
    <scope>NUCLEOTIDE SEQUENCE</scope>
    <source>
        <strain evidence="2">GVMAG-M-3300023179-62</strain>
    </source>
</reference>
<dbReference type="PANTHER" id="PTHR12203:SF119">
    <property type="entry name" value="GLYCOSYL TRANSFERASE CAP10 DOMAIN-CONTAINING PROTEIN"/>
    <property type="match status" value="1"/>
</dbReference>
<protein>
    <recommendedName>
        <fullName evidence="1">Protein kinase domain-containing protein</fullName>
    </recommendedName>
</protein>
<dbReference type="EMBL" id="MN739862">
    <property type="protein sequence ID" value="QHT75059.1"/>
    <property type="molecule type" value="Genomic_DNA"/>
</dbReference>
<dbReference type="PANTHER" id="PTHR12203">
    <property type="entry name" value="KDEL LYS-ASP-GLU-LEU CONTAINING - RELATED"/>
    <property type="match status" value="1"/>
</dbReference>
<evidence type="ECO:0000313" key="2">
    <source>
        <dbReference type="EMBL" id="QHT75059.1"/>
    </source>
</evidence>
<dbReference type="PROSITE" id="PS00109">
    <property type="entry name" value="PROTEIN_KINASE_TYR"/>
    <property type="match status" value="1"/>
</dbReference>
<dbReference type="GO" id="GO:0005524">
    <property type="term" value="F:ATP binding"/>
    <property type="evidence" value="ECO:0007669"/>
    <property type="project" value="InterPro"/>
</dbReference>
<feature type="domain" description="Protein kinase" evidence="1">
    <location>
        <begin position="600"/>
        <end position="998"/>
    </location>
</feature>
<dbReference type="InterPro" id="IPR008266">
    <property type="entry name" value="Tyr_kinase_AS"/>
</dbReference>
<dbReference type="Pfam" id="PF05686">
    <property type="entry name" value="Glyco_transf_90"/>
    <property type="match status" value="2"/>
</dbReference>
<accession>A0A6C0H3N5</accession>
<dbReference type="SUPFAM" id="SSF56112">
    <property type="entry name" value="Protein kinase-like (PK-like)"/>
    <property type="match status" value="1"/>
</dbReference>
<dbReference type="SMART" id="SM00672">
    <property type="entry name" value="CAP10"/>
    <property type="match status" value="1"/>
</dbReference>